<sequence length="238" mass="26556">MSTAYQGCLSPYHLSPGHEDHREHSVAAGRYFYTVGVGYTPGIYTDEMLARNQVSGFSDAKWKKSPTYEGVLAIWDDMCERYHNHDALPPLSPPSPLSPSPPSQPATRSSPRKTPIRPRAPAPVVRISVHGGPGITTPPWRSTPFDPHADQDSGWAPQPATPCVESSRERGAWREGEILWGIAGTFLLFEDRYDLVDHIFSKRLSLAYVMETRNRRKLVAFVGKQAYVRARGDPDDLD</sequence>
<dbReference type="Gene3D" id="3.40.970.10">
    <property type="entry name" value="Ribonuclease H1, N-terminal domain"/>
    <property type="match status" value="1"/>
</dbReference>
<accession>A0AAD6Z5P3</accession>
<dbReference type="Proteomes" id="UP001218218">
    <property type="component" value="Unassembled WGS sequence"/>
</dbReference>
<keyword evidence="4" id="KW-1185">Reference proteome</keyword>
<evidence type="ECO:0000259" key="2">
    <source>
        <dbReference type="Pfam" id="PF01693"/>
    </source>
</evidence>
<feature type="domain" description="Ribonuclease H1 N-terminal" evidence="2">
    <location>
        <begin position="32"/>
        <end position="69"/>
    </location>
</feature>
<name>A0AAD6Z5P3_9AGAR</name>
<protein>
    <recommendedName>
        <fullName evidence="2">Ribonuclease H1 N-terminal domain-containing protein</fullName>
    </recommendedName>
</protein>
<comment type="caution">
    <text evidence="3">The sequence shown here is derived from an EMBL/GenBank/DDBJ whole genome shotgun (WGS) entry which is preliminary data.</text>
</comment>
<feature type="compositionally biased region" description="Low complexity" evidence="1">
    <location>
        <begin position="117"/>
        <end position="127"/>
    </location>
</feature>
<dbReference type="AlphaFoldDB" id="A0AAD6Z5P3"/>
<dbReference type="InterPro" id="IPR037056">
    <property type="entry name" value="RNase_H1_N_sf"/>
</dbReference>
<dbReference type="Pfam" id="PF01693">
    <property type="entry name" value="Cauli_VI"/>
    <property type="match status" value="1"/>
</dbReference>
<dbReference type="EMBL" id="JARIHO010000083">
    <property type="protein sequence ID" value="KAJ7309162.1"/>
    <property type="molecule type" value="Genomic_DNA"/>
</dbReference>
<proteinExistence type="predicted"/>
<organism evidence="3 4">
    <name type="scientific">Mycena albidolilacea</name>
    <dbReference type="NCBI Taxonomy" id="1033008"/>
    <lineage>
        <taxon>Eukaryota</taxon>
        <taxon>Fungi</taxon>
        <taxon>Dikarya</taxon>
        <taxon>Basidiomycota</taxon>
        <taxon>Agaricomycotina</taxon>
        <taxon>Agaricomycetes</taxon>
        <taxon>Agaricomycetidae</taxon>
        <taxon>Agaricales</taxon>
        <taxon>Marasmiineae</taxon>
        <taxon>Mycenaceae</taxon>
        <taxon>Mycena</taxon>
    </lineage>
</organism>
<feature type="compositionally biased region" description="Pro residues" evidence="1">
    <location>
        <begin position="90"/>
        <end position="104"/>
    </location>
</feature>
<evidence type="ECO:0000256" key="1">
    <source>
        <dbReference type="SAM" id="MobiDB-lite"/>
    </source>
</evidence>
<evidence type="ECO:0000313" key="3">
    <source>
        <dbReference type="EMBL" id="KAJ7309162.1"/>
    </source>
</evidence>
<dbReference type="InterPro" id="IPR009027">
    <property type="entry name" value="Ribosomal_bL9/RNase_H1_N"/>
</dbReference>
<dbReference type="InterPro" id="IPR011320">
    <property type="entry name" value="RNase_H1_N"/>
</dbReference>
<dbReference type="SUPFAM" id="SSF55658">
    <property type="entry name" value="L9 N-domain-like"/>
    <property type="match status" value="1"/>
</dbReference>
<gene>
    <name evidence="3" type="ORF">DFH08DRAFT_974903</name>
</gene>
<reference evidence="3" key="1">
    <citation type="submission" date="2023-03" db="EMBL/GenBank/DDBJ databases">
        <title>Massive genome expansion in bonnet fungi (Mycena s.s.) driven by repeated elements and novel gene families across ecological guilds.</title>
        <authorList>
            <consortium name="Lawrence Berkeley National Laboratory"/>
            <person name="Harder C.B."/>
            <person name="Miyauchi S."/>
            <person name="Viragh M."/>
            <person name="Kuo A."/>
            <person name="Thoen E."/>
            <person name="Andreopoulos B."/>
            <person name="Lu D."/>
            <person name="Skrede I."/>
            <person name="Drula E."/>
            <person name="Henrissat B."/>
            <person name="Morin E."/>
            <person name="Kohler A."/>
            <person name="Barry K."/>
            <person name="LaButti K."/>
            <person name="Morin E."/>
            <person name="Salamov A."/>
            <person name="Lipzen A."/>
            <person name="Mereny Z."/>
            <person name="Hegedus B."/>
            <person name="Baldrian P."/>
            <person name="Stursova M."/>
            <person name="Weitz H."/>
            <person name="Taylor A."/>
            <person name="Grigoriev I.V."/>
            <person name="Nagy L.G."/>
            <person name="Martin F."/>
            <person name="Kauserud H."/>
        </authorList>
    </citation>
    <scope>NUCLEOTIDE SEQUENCE</scope>
    <source>
        <strain evidence="3">CBHHK002</strain>
    </source>
</reference>
<feature type="region of interest" description="Disordered" evidence="1">
    <location>
        <begin position="86"/>
        <end position="168"/>
    </location>
</feature>
<evidence type="ECO:0000313" key="4">
    <source>
        <dbReference type="Proteomes" id="UP001218218"/>
    </source>
</evidence>